<dbReference type="PANTHER" id="PTHR43280:SF2">
    <property type="entry name" value="HTH-TYPE TRANSCRIPTIONAL REGULATOR EXSA"/>
    <property type="match status" value="1"/>
</dbReference>
<dbReference type="InterPro" id="IPR009057">
    <property type="entry name" value="Homeodomain-like_sf"/>
</dbReference>
<gene>
    <name evidence="5" type="primary">xylR_1</name>
    <name evidence="5" type="ORF">VA7868_02360</name>
</gene>
<accession>A0A1M5Z6I9</accession>
<dbReference type="Gene3D" id="3.40.50.2300">
    <property type="match status" value="2"/>
</dbReference>
<dbReference type="GO" id="GO:0003700">
    <property type="term" value="F:DNA-binding transcription factor activity"/>
    <property type="evidence" value="ECO:0007669"/>
    <property type="project" value="InterPro"/>
</dbReference>
<dbReference type="STRING" id="1216006.VA7868_02360"/>
<dbReference type="EMBL" id="FQXZ01000023">
    <property type="protein sequence ID" value="SHI19877.1"/>
    <property type="molecule type" value="Genomic_DNA"/>
</dbReference>
<evidence type="ECO:0000256" key="3">
    <source>
        <dbReference type="ARBA" id="ARBA00023163"/>
    </source>
</evidence>
<dbReference type="InterPro" id="IPR046335">
    <property type="entry name" value="LacI/GalR-like_sensor"/>
</dbReference>
<dbReference type="Pfam" id="PF22177">
    <property type="entry name" value="PBP1_XylR"/>
    <property type="match status" value="1"/>
</dbReference>
<evidence type="ECO:0000256" key="2">
    <source>
        <dbReference type="ARBA" id="ARBA00023125"/>
    </source>
</evidence>
<dbReference type="Pfam" id="PF13377">
    <property type="entry name" value="Peripla_BP_3"/>
    <property type="match status" value="1"/>
</dbReference>
<evidence type="ECO:0000313" key="5">
    <source>
        <dbReference type="EMBL" id="SHI19877.1"/>
    </source>
</evidence>
<evidence type="ECO:0000313" key="6">
    <source>
        <dbReference type="Proteomes" id="UP000184608"/>
    </source>
</evidence>
<dbReference type="OrthoDB" id="8766450at2"/>
<sequence length="372" mass="42579">MKRLLLLLDSMMYFDRQVLQGIKAKLDETKLKVSLHLESGTALRELAGESWDYIIADYDKRQFRRIVRTCEAKTLVYSNHYRHDFSGEMSSVVVDNTSLANAALRRFIEGGLTCVSFFANEQDAMQPWGQERKAAFERLISGTDLDYAEDIFEAIRHRQFPVGVYCSSDRAARKLAQYCAHHCIDVPGEVSIIGTDSDDTERLISPLPLSSVDLNPYELGRFCVDTLIKMIRFKRRLRLTYSPTHFFEAATTMHDGNTDELVSKAELFMQNNFHSNIKIKQVLDHCRISRKTLDSRFLDIHGMTAHQYLTKIRLKRAKLLLQETKDTLDSVARQCGYPGQSYLTQVFSKEVGISPSKFRQQSSSQTSSSQTL</sequence>
<dbReference type="Pfam" id="PF12833">
    <property type="entry name" value="HTH_18"/>
    <property type="match status" value="1"/>
</dbReference>
<dbReference type="InterPro" id="IPR018062">
    <property type="entry name" value="HTH_AraC-typ_CS"/>
</dbReference>
<evidence type="ECO:0000259" key="4">
    <source>
        <dbReference type="PROSITE" id="PS01124"/>
    </source>
</evidence>
<dbReference type="Gene3D" id="1.10.10.60">
    <property type="entry name" value="Homeodomain-like"/>
    <property type="match status" value="1"/>
</dbReference>
<dbReference type="PANTHER" id="PTHR43280">
    <property type="entry name" value="ARAC-FAMILY TRANSCRIPTIONAL REGULATOR"/>
    <property type="match status" value="1"/>
</dbReference>
<dbReference type="InterPro" id="IPR054031">
    <property type="entry name" value="XylR_PBP1"/>
</dbReference>
<keyword evidence="1" id="KW-0805">Transcription regulation</keyword>
<dbReference type="GO" id="GO:0043565">
    <property type="term" value="F:sequence-specific DNA binding"/>
    <property type="evidence" value="ECO:0007669"/>
    <property type="project" value="InterPro"/>
</dbReference>
<dbReference type="PROSITE" id="PS01124">
    <property type="entry name" value="HTH_ARAC_FAMILY_2"/>
    <property type="match status" value="1"/>
</dbReference>
<dbReference type="Proteomes" id="UP000184608">
    <property type="component" value="Unassembled WGS sequence"/>
</dbReference>
<dbReference type="SUPFAM" id="SSF46689">
    <property type="entry name" value="Homeodomain-like"/>
    <property type="match status" value="1"/>
</dbReference>
<evidence type="ECO:0000256" key="1">
    <source>
        <dbReference type="ARBA" id="ARBA00023015"/>
    </source>
</evidence>
<protein>
    <submittedName>
        <fullName evidence="5">Xylose operon regulatory protein</fullName>
    </submittedName>
</protein>
<dbReference type="SUPFAM" id="SSF53822">
    <property type="entry name" value="Periplasmic binding protein-like I"/>
    <property type="match status" value="1"/>
</dbReference>
<dbReference type="InterPro" id="IPR028082">
    <property type="entry name" value="Peripla_BP_I"/>
</dbReference>
<keyword evidence="6" id="KW-1185">Reference proteome</keyword>
<keyword evidence="2" id="KW-0238">DNA-binding</keyword>
<dbReference type="InterPro" id="IPR018060">
    <property type="entry name" value="HTH_AraC"/>
</dbReference>
<proteinExistence type="predicted"/>
<feature type="domain" description="HTH araC/xylS-type" evidence="4">
    <location>
        <begin position="263"/>
        <end position="361"/>
    </location>
</feature>
<organism evidence="5 6">
    <name type="scientific">Vibrio aerogenes CECT 7868</name>
    <dbReference type="NCBI Taxonomy" id="1216006"/>
    <lineage>
        <taxon>Bacteria</taxon>
        <taxon>Pseudomonadati</taxon>
        <taxon>Pseudomonadota</taxon>
        <taxon>Gammaproteobacteria</taxon>
        <taxon>Vibrionales</taxon>
        <taxon>Vibrionaceae</taxon>
        <taxon>Vibrio</taxon>
    </lineage>
</organism>
<dbReference type="SMART" id="SM00342">
    <property type="entry name" value="HTH_ARAC"/>
    <property type="match status" value="1"/>
</dbReference>
<name>A0A1M5Z6I9_9VIBR</name>
<reference evidence="5 6" key="1">
    <citation type="submission" date="2016-11" db="EMBL/GenBank/DDBJ databases">
        <authorList>
            <person name="Jaros S."/>
            <person name="Januszkiewicz K."/>
            <person name="Wedrychowicz H."/>
        </authorList>
    </citation>
    <scope>NUCLEOTIDE SEQUENCE [LARGE SCALE GENOMIC DNA]</scope>
    <source>
        <strain evidence="5 6">CECT 7868</strain>
    </source>
</reference>
<dbReference type="PROSITE" id="PS00041">
    <property type="entry name" value="HTH_ARAC_FAMILY_1"/>
    <property type="match status" value="1"/>
</dbReference>
<keyword evidence="3" id="KW-0804">Transcription</keyword>
<dbReference type="RefSeq" id="WP_073604029.1">
    <property type="nucleotide sequence ID" value="NZ_FQXZ01000023.1"/>
</dbReference>
<dbReference type="AlphaFoldDB" id="A0A1M5Z6I9"/>